<dbReference type="GO" id="GO:0000156">
    <property type="term" value="F:phosphorelay response regulator activity"/>
    <property type="evidence" value="ECO:0007669"/>
    <property type="project" value="TreeGrafter"/>
</dbReference>
<keyword evidence="8" id="KW-0902">Two-component regulatory system</keyword>
<dbReference type="GO" id="GO:0000155">
    <property type="term" value="F:phosphorelay sensor kinase activity"/>
    <property type="evidence" value="ECO:0007669"/>
    <property type="project" value="InterPro"/>
</dbReference>
<keyword evidence="12" id="KW-1185">Reference proteome</keyword>
<evidence type="ECO:0000256" key="2">
    <source>
        <dbReference type="ARBA" id="ARBA00012438"/>
    </source>
</evidence>
<keyword evidence="9" id="KW-0175">Coiled coil</keyword>
<dbReference type="PANTHER" id="PTHR42878:SF7">
    <property type="entry name" value="SENSOR HISTIDINE KINASE GLRK"/>
    <property type="match status" value="1"/>
</dbReference>
<dbReference type="InterPro" id="IPR036890">
    <property type="entry name" value="HATPase_C_sf"/>
</dbReference>
<accession>A0A7X4KC65</accession>
<evidence type="ECO:0000256" key="1">
    <source>
        <dbReference type="ARBA" id="ARBA00000085"/>
    </source>
</evidence>
<keyword evidence="5" id="KW-0547">Nucleotide-binding</keyword>
<evidence type="ECO:0000256" key="5">
    <source>
        <dbReference type="ARBA" id="ARBA00022741"/>
    </source>
</evidence>
<sequence length="663" mass="74175">MTESEVHVSGTLSDADDAEAQLQTLRECLMAHELTHFTGTLQYLATCTLNASQALELAAFQLLSRAADVNQPADDILIAARDLQLQAQTAQHPLAQAAALRALHWVQMRIRLHHAALDSLAKAAELYERCDLPALAVQTRAARCRVMLSAEMHEELHAFCDDMLSQPETLTPSIHTMLLDYSASSSYYLALENIDRPEAEPHWNDCALRRGQVLHMARDHGLRSQECLALLNLSIVCATREQADDCRHYMQQLHAAFGHEGYWEPWLQLCVVLMQCVEGERTQAWQALLDYDAWLESDALNSSRLRDISLMAIRRYGRRWGHLEQALQACMAQVANERRHKRELTNSLGATLNAVMERPQLLYQNALLAQHGTVLENSLMQRNQELKQAHDQLEQKVRERSAELAQALQSLMRQEKQLGLSRLVVGMAHELNTPLGNARVAASAITERAAELQQSLDDGSLRRSQLAGLLESVTQGGDLVERALVQISELVERFKGLSVHPSQESRSYFDLSERLHFFRNSWARTLKSRSIRMTLVTPETLWLQGYPGACQIVFQHLLDNCMQHAFKEQRQGAIMVSVEALEGAVQVRWEDDGIGIAADQLAQVFDPFYTTQLGTTGMGLGLASVHSMIVNLMRGEVTLESTPGHGTRVLLRLPIEGGPTGCN</sequence>
<dbReference type="InterPro" id="IPR004358">
    <property type="entry name" value="Sig_transdc_His_kin-like_C"/>
</dbReference>
<dbReference type="Pfam" id="PF02518">
    <property type="entry name" value="HATPase_c"/>
    <property type="match status" value="1"/>
</dbReference>
<reference evidence="11 12" key="1">
    <citation type="submission" date="2019-12" db="EMBL/GenBank/DDBJ databases">
        <title>Novel species isolated from a subtropical stream in China.</title>
        <authorList>
            <person name="Lu H."/>
        </authorList>
    </citation>
    <scope>NUCLEOTIDE SEQUENCE [LARGE SCALE GENOMIC DNA]</scope>
    <source>
        <strain evidence="11 12">FT55W</strain>
    </source>
</reference>
<dbReference type="InterPro" id="IPR050351">
    <property type="entry name" value="BphY/WalK/GraS-like"/>
</dbReference>
<evidence type="ECO:0000256" key="3">
    <source>
        <dbReference type="ARBA" id="ARBA00022553"/>
    </source>
</evidence>
<keyword evidence="3" id="KW-0597">Phosphoprotein</keyword>
<protein>
    <recommendedName>
        <fullName evidence="2">histidine kinase</fullName>
        <ecNumber evidence="2">2.7.13.3</ecNumber>
    </recommendedName>
</protein>
<dbReference type="InterPro" id="IPR003594">
    <property type="entry name" value="HATPase_dom"/>
</dbReference>
<dbReference type="CDD" id="cd00075">
    <property type="entry name" value="HATPase"/>
    <property type="match status" value="1"/>
</dbReference>
<dbReference type="CDD" id="cd00082">
    <property type="entry name" value="HisKA"/>
    <property type="match status" value="1"/>
</dbReference>
<evidence type="ECO:0000256" key="4">
    <source>
        <dbReference type="ARBA" id="ARBA00022679"/>
    </source>
</evidence>
<evidence type="ECO:0000256" key="9">
    <source>
        <dbReference type="SAM" id="Coils"/>
    </source>
</evidence>
<dbReference type="GO" id="GO:0005524">
    <property type="term" value="F:ATP binding"/>
    <property type="evidence" value="ECO:0007669"/>
    <property type="project" value="UniProtKB-KW"/>
</dbReference>
<proteinExistence type="predicted"/>
<dbReference type="SMART" id="SM00387">
    <property type="entry name" value="HATPase_c"/>
    <property type="match status" value="1"/>
</dbReference>
<evidence type="ECO:0000256" key="8">
    <source>
        <dbReference type="ARBA" id="ARBA00023012"/>
    </source>
</evidence>
<dbReference type="RefSeq" id="WP_161015384.1">
    <property type="nucleotide sequence ID" value="NZ_WWCK01000005.1"/>
</dbReference>
<organism evidence="11 12">
    <name type="scientific">Duganella rivi</name>
    <dbReference type="NCBI Taxonomy" id="2666083"/>
    <lineage>
        <taxon>Bacteria</taxon>
        <taxon>Pseudomonadati</taxon>
        <taxon>Pseudomonadota</taxon>
        <taxon>Betaproteobacteria</taxon>
        <taxon>Burkholderiales</taxon>
        <taxon>Oxalobacteraceae</taxon>
        <taxon>Telluria group</taxon>
        <taxon>Duganella</taxon>
    </lineage>
</organism>
<evidence type="ECO:0000256" key="6">
    <source>
        <dbReference type="ARBA" id="ARBA00022777"/>
    </source>
</evidence>
<evidence type="ECO:0000259" key="10">
    <source>
        <dbReference type="PROSITE" id="PS50109"/>
    </source>
</evidence>
<dbReference type="InterPro" id="IPR005467">
    <property type="entry name" value="His_kinase_dom"/>
</dbReference>
<dbReference type="EC" id="2.7.13.3" evidence="2"/>
<dbReference type="Gene3D" id="3.30.565.10">
    <property type="entry name" value="Histidine kinase-like ATPase, C-terminal domain"/>
    <property type="match status" value="1"/>
</dbReference>
<dbReference type="GO" id="GO:0030295">
    <property type="term" value="F:protein kinase activator activity"/>
    <property type="evidence" value="ECO:0007669"/>
    <property type="project" value="TreeGrafter"/>
</dbReference>
<dbReference type="PANTHER" id="PTHR42878">
    <property type="entry name" value="TWO-COMPONENT HISTIDINE KINASE"/>
    <property type="match status" value="1"/>
</dbReference>
<keyword evidence="6 11" id="KW-0418">Kinase</keyword>
<evidence type="ECO:0000256" key="7">
    <source>
        <dbReference type="ARBA" id="ARBA00022840"/>
    </source>
</evidence>
<gene>
    <name evidence="11" type="ORF">GTP45_18730</name>
</gene>
<dbReference type="AlphaFoldDB" id="A0A7X4KC65"/>
<keyword evidence="7" id="KW-0067">ATP-binding</keyword>
<dbReference type="SUPFAM" id="SSF55874">
    <property type="entry name" value="ATPase domain of HSP90 chaperone/DNA topoisomerase II/histidine kinase"/>
    <property type="match status" value="1"/>
</dbReference>
<evidence type="ECO:0000313" key="11">
    <source>
        <dbReference type="EMBL" id="MYM68856.1"/>
    </source>
</evidence>
<keyword evidence="4" id="KW-0808">Transferase</keyword>
<feature type="domain" description="Histidine kinase" evidence="10">
    <location>
        <begin position="426"/>
        <end position="657"/>
    </location>
</feature>
<feature type="coiled-coil region" evidence="9">
    <location>
        <begin position="376"/>
        <end position="414"/>
    </location>
</feature>
<dbReference type="PRINTS" id="PR00344">
    <property type="entry name" value="BCTRLSENSOR"/>
</dbReference>
<comment type="catalytic activity">
    <reaction evidence="1">
        <text>ATP + protein L-histidine = ADP + protein N-phospho-L-histidine.</text>
        <dbReference type="EC" id="2.7.13.3"/>
    </reaction>
</comment>
<dbReference type="PROSITE" id="PS50109">
    <property type="entry name" value="HIS_KIN"/>
    <property type="match status" value="1"/>
</dbReference>
<evidence type="ECO:0000313" key="12">
    <source>
        <dbReference type="Proteomes" id="UP000450012"/>
    </source>
</evidence>
<dbReference type="Proteomes" id="UP000450012">
    <property type="component" value="Unassembled WGS sequence"/>
</dbReference>
<dbReference type="EMBL" id="WWCK01000005">
    <property type="protein sequence ID" value="MYM68856.1"/>
    <property type="molecule type" value="Genomic_DNA"/>
</dbReference>
<dbReference type="GO" id="GO:0007234">
    <property type="term" value="P:osmosensory signaling via phosphorelay pathway"/>
    <property type="evidence" value="ECO:0007669"/>
    <property type="project" value="TreeGrafter"/>
</dbReference>
<comment type="caution">
    <text evidence="11">The sequence shown here is derived from an EMBL/GenBank/DDBJ whole genome shotgun (WGS) entry which is preliminary data.</text>
</comment>
<name>A0A7X4KC65_9BURK</name>
<dbReference type="Gene3D" id="1.10.287.130">
    <property type="match status" value="1"/>
</dbReference>
<dbReference type="InterPro" id="IPR003661">
    <property type="entry name" value="HisK_dim/P_dom"/>
</dbReference>